<feature type="region of interest" description="Disordered" evidence="1">
    <location>
        <begin position="1"/>
        <end position="21"/>
    </location>
</feature>
<dbReference type="EMBL" id="KN831784">
    <property type="protein sequence ID" value="KIM39710.1"/>
    <property type="molecule type" value="Genomic_DNA"/>
</dbReference>
<dbReference type="HOGENOM" id="CLU_2197296_0_0_1"/>
<accession>A0A0C3BSR8</accession>
<keyword evidence="3" id="KW-1185">Reference proteome</keyword>
<feature type="compositionally biased region" description="Polar residues" evidence="1">
    <location>
        <begin position="1"/>
        <end position="10"/>
    </location>
</feature>
<sequence length="108" mass="12008">MSPTSDNVHTSGLPKRQPGTSFVHNQFATSYSPFAAHQPSVLTRLQGLLPNSANDTTIPRPGDSTQHDKSILPRAPTIDPKFLKVRILTWNMHDSLPKVFMACGEWNR</sequence>
<feature type="region of interest" description="Disordered" evidence="1">
    <location>
        <begin position="52"/>
        <end position="73"/>
    </location>
</feature>
<proteinExistence type="predicted"/>
<protein>
    <submittedName>
        <fullName evidence="2">Uncharacterized protein</fullName>
    </submittedName>
</protein>
<reference evidence="3" key="2">
    <citation type="submission" date="2015-01" db="EMBL/GenBank/DDBJ databases">
        <title>Evolutionary Origins and Diversification of the Mycorrhizal Mutualists.</title>
        <authorList>
            <consortium name="DOE Joint Genome Institute"/>
            <consortium name="Mycorrhizal Genomics Consortium"/>
            <person name="Kohler A."/>
            <person name="Kuo A."/>
            <person name="Nagy L.G."/>
            <person name="Floudas D."/>
            <person name="Copeland A."/>
            <person name="Barry K.W."/>
            <person name="Cichocki N."/>
            <person name="Veneault-Fourrey C."/>
            <person name="LaButti K."/>
            <person name="Lindquist E.A."/>
            <person name="Lipzen A."/>
            <person name="Lundell T."/>
            <person name="Morin E."/>
            <person name="Murat C."/>
            <person name="Riley R."/>
            <person name="Ohm R."/>
            <person name="Sun H."/>
            <person name="Tunlid A."/>
            <person name="Henrissat B."/>
            <person name="Grigoriev I.V."/>
            <person name="Hibbett D.S."/>
            <person name="Martin F."/>
        </authorList>
    </citation>
    <scope>NUCLEOTIDE SEQUENCE [LARGE SCALE GENOMIC DNA]</scope>
    <source>
        <strain evidence="3">h7</strain>
    </source>
</reference>
<dbReference type="OrthoDB" id="405996at2759"/>
<reference evidence="2 3" key="1">
    <citation type="submission" date="2014-04" db="EMBL/GenBank/DDBJ databases">
        <authorList>
            <consortium name="DOE Joint Genome Institute"/>
            <person name="Kuo A."/>
            <person name="Gay G."/>
            <person name="Dore J."/>
            <person name="Kohler A."/>
            <person name="Nagy L.G."/>
            <person name="Floudas D."/>
            <person name="Copeland A."/>
            <person name="Barry K.W."/>
            <person name="Cichocki N."/>
            <person name="Veneault-Fourrey C."/>
            <person name="LaButti K."/>
            <person name="Lindquist E.A."/>
            <person name="Lipzen A."/>
            <person name="Lundell T."/>
            <person name="Morin E."/>
            <person name="Murat C."/>
            <person name="Sun H."/>
            <person name="Tunlid A."/>
            <person name="Henrissat B."/>
            <person name="Grigoriev I.V."/>
            <person name="Hibbett D.S."/>
            <person name="Martin F."/>
            <person name="Nordberg H.P."/>
            <person name="Cantor M.N."/>
            <person name="Hua S.X."/>
        </authorList>
    </citation>
    <scope>NUCLEOTIDE SEQUENCE [LARGE SCALE GENOMIC DNA]</scope>
    <source>
        <strain evidence="3">h7</strain>
    </source>
</reference>
<dbReference type="Proteomes" id="UP000053424">
    <property type="component" value="Unassembled WGS sequence"/>
</dbReference>
<evidence type="ECO:0000313" key="3">
    <source>
        <dbReference type="Proteomes" id="UP000053424"/>
    </source>
</evidence>
<gene>
    <name evidence="2" type="ORF">M413DRAFT_179987</name>
</gene>
<evidence type="ECO:0000256" key="1">
    <source>
        <dbReference type="SAM" id="MobiDB-lite"/>
    </source>
</evidence>
<dbReference type="AlphaFoldDB" id="A0A0C3BSR8"/>
<evidence type="ECO:0000313" key="2">
    <source>
        <dbReference type="EMBL" id="KIM39710.1"/>
    </source>
</evidence>
<organism evidence="2 3">
    <name type="scientific">Hebeloma cylindrosporum</name>
    <dbReference type="NCBI Taxonomy" id="76867"/>
    <lineage>
        <taxon>Eukaryota</taxon>
        <taxon>Fungi</taxon>
        <taxon>Dikarya</taxon>
        <taxon>Basidiomycota</taxon>
        <taxon>Agaricomycotina</taxon>
        <taxon>Agaricomycetes</taxon>
        <taxon>Agaricomycetidae</taxon>
        <taxon>Agaricales</taxon>
        <taxon>Agaricineae</taxon>
        <taxon>Hymenogastraceae</taxon>
        <taxon>Hebeloma</taxon>
    </lineage>
</organism>
<name>A0A0C3BSR8_HEBCY</name>